<evidence type="ECO:0000259" key="4">
    <source>
        <dbReference type="PROSITE" id="PS51118"/>
    </source>
</evidence>
<evidence type="ECO:0000256" key="2">
    <source>
        <dbReference type="ARBA" id="ARBA00023125"/>
    </source>
</evidence>
<dbReference type="InterPro" id="IPR036388">
    <property type="entry name" value="WH-like_DNA-bd_sf"/>
</dbReference>
<reference evidence="5" key="1">
    <citation type="journal article" date="2014" name="Int. J. Syst. Evol. Microbiol.">
        <title>Complete genome sequence of Corynebacterium casei LMG S-19264T (=DSM 44701T), isolated from a smear-ripened cheese.</title>
        <authorList>
            <consortium name="US DOE Joint Genome Institute (JGI-PGF)"/>
            <person name="Walter F."/>
            <person name="Albersmeier A."/>
            <person name="Kalinowski J."/>
            <person name="Ruckert C."/>
        </authorList>
    </citation>
    <scope>NUCLEOTIDE SEQUENCE</scope>
    <source>
        <strain evidence="5">CGMCC 1.15448</strain>
    </source>
</reference>
<evidence type="ECO:0000313" key="6">
    <source>
        <dbReference type="Proteomes" id="UP000607559"/>
    </source>
</evidence>
<dbReference type="RefSeq" id="WP_188930626.1">
    <property type="nucleotide sequence ID" value="NZ_BMJC01000002.1"/>
</dbReference>
<organism evidence="5 6">
    <name type="scientific">Puia dinghuensis</name>
    <dbReference type="NCBI Taxonomy" id="1792502"/>
    <lineage>
        <taxon>Bacteria</taxon>
        <taxon>Pseudomonadati</taxon>
        <taxon>Bacteroidota</taxon>
        <taxon>Chitinophagia</taxon>
        <taxon>Chitinophagales</taxon>
        <taxon>Chitinophagaceae</taxon>
        <taxon>Puia</taxon>
    </lineage>
</organism>
<sequence>MKVQSDNTRSIEVCSESNNTRTKETCKKAANAIKDTLYVLGGKWKLPILMTLAAGPQRFGELQKALESITPKVLSKELRELELNEFITRTVHPTTPVTVEYSLTTYSKSLEKVLLELRDWGMAHRRRLKESSKARRAAAGKAAEAASR</sequence>
<dbReference type="PANTHER" id="PTHR33204:SF29">
    <property type="entry name" value="TRANSCRIPTIONAL REGULATOR"/>
    <property type="match status" value="1"/>
</dbReference>
<evidence type="ECO:0000256" key="1">
    <source>
        <dbReference type="ARBA" id="ARBA00023015"/>
    </source>
</evidence>
<feature type="domain" description="HTH hxlR-type" evidence="4">
    <location>
        <begin position="26"/>
        <end position="129"/>
    </location>
</feature>
<dbReference type="PROSITE" id="PS51118">
    <property type="entry name" value="HTH_HXLR"/>
    <property type="match status" value="1"/>
</dbReference>
<gene>
    <name evidence="5" type="ORF">GCM10011511_17090</name>
</gene>
<dbReference type="SUPFAM" id="SSF46785">
    <property type="entry name" value="Winged helix' DNA-binding domain"/>
    <property type="match status" value="1"/>
</dbReference>
<dbReference type="InterPro" id="IPR036390">
    <property type="entry name" value="WH_DNA-bd_sf"/>
</dbReference>
<reference evidence="5" key="2">
    <citation type="submission" date="2020-09" db="EMBL/GenBank/DDBJ databases">
        <authorList>
            <person name="Sun Q."/>
            <person name="Zhou Y."/>
        </authorList>
    </citation>
    <scope>NUCLEOTIDE SEQUENCE</scope>
    <source>
        <strain evidence="5">CGMCC 1.15448</strain>
    </source>
</reference>
<dbReference type="AlphaFoldDB" id="A0A8J2UBH0"/>
<dbReference type="Gene3D" id="1.10.10.10">
    <property type="entry name" value="Winged helix-like DNA-binding domain superfamily/Winged helix DNA-binding domain"/>
    <property type="match status" value="1"/>
</dbReference>
<dbReference type="PANTHER" id="PTHR33204">
    <property type="entry name" value="TRANSCRIPTIONAL REGULATOR, MARR FAMILY"/>
    <property type="match status" value="1"/>
</dbReference>
<dbReference type="InterPro" id="IPR002577">
    <property type="entry name" value="HTH_HxlR"/>
</dbReference>
<evidence type="ECO:0000313" key="5">
    <source>
        <dbReference type="EMBL" id="GGA94375.1"/>
    </source>
</evidence>
<dbReference type="Proteomes" id="UP000607559">
    <property type="component" value="Unassembled WGS sequence"/>
</dbReference>
<evidence type="ECO:0000256" key="3">
    <source>
        <dbReference type="ARBA" id="ARBA00023163"/>
    </source>
</evidence>
<dbReference type="GO" id="GO:0003677">
    <property type="term" value="F:DNA binding"/>
    <property type="evidence" value="ECO:0007669"/>
    <property type="project" value="UniProtKB-KW"/>
</dbReference>
<protein>
    <recommendedName>
        <fullName evidence="4">HTH hxlR-type domain-containing protein</fullName>
    </recommendedName>
</protein>
<keyword evidence="6" id="KW-1185">Reference proteome</keyword>
<proteinExistence type="predicted"/>
<keyword evidence="2" id="KW-0238">DNA-binding</keyword>
<keyword evidence="3" id="KW-0804">Transcription</keyword>
<dbReference type="EMBL" id="BMJC01000002">
    <property type="protein sequence ID" value="GGA94375.1"/>
    <property type="molecule type" value="Genomic_DNA"/>
</dbReference>
<keyword evidence="1" id="KW-0805">Transcription regulation</keyword>
<comment type="caution">
    <text evidence="5">The sequence shown here is derived from an EMBL/GenBank/DDBJ whole genome shotgun (WGS) entry which is preliminary data.</text>
</comment>
<accession>A0A8J2UBH0</accession>
<name>A0A8J2UBH0_9BACT</name>
<dbReference type="Pfam" id="PF01638">
    <property type="entry name" value="HxlR"/>
    <property type="match status" value="1"/>
</dbReference>